<dbReference type="AlphaFoldDB" id="A0A4R1KE55"/>
<evidence type="ECO:0000313" key="1">
    <source>
        <dbReference type="EMBL" id="TCK61539.1"/>
    </source>
</evidence>
<dbReference type="RefSeq" id="WP_132870915.1">
    <property type="nucleotide sequence ID" value="NZ_SMGG01000003.1"/>
</dbReference>
<dbReference type="OrthoDB" id="5905929at2"/>
<name>A0A4R1KE55_9BACT</name>
<dbReference type="Proteomes" id="UP000294614">
    <property type="component" value="Unassembled WGS sequence"/>
</dbReference>
<accession>A0A4R1KE55</accession>
<proteinExistence type="predicted"/>
<protein>
    <submittedName>
        <fullName evidence="1">Uncharacterized protein</fullName>
    </submittedName>
</protein>
<gene>
    <name evidence="1" type="ORF">C8D98_0040</name>
</gene>
<reference evidence="1 2" key="1">
    <citation type="submission" date="2019-03" db="EMBL/GenBank/DDBJ databases">
        <title>Genomic Encyclopedia of Type Strains, Phase IV (KMG-IV): sequencing the most valuable type-strain genomes for metagenomic binning, comparative biology and taxonomic classification.</title>
        <authorList>
            <person name="Goeker M."/>
        </authorList>
    </citation>
    <scope>NUCLEOTIDE SEQUENCE [LARGE SCALE GENOMIC DNA]</scope>
    <source>
        <strain evidence="1 2">DSM 24984</strain>
    </source>
</reference>
<evidence type="ECO:0000313" key="2">
    <source>
        <dbReference type="Proteomes" id="UP000294614"/>
    </source>
</evidence>
<organism evidence="1 2">
    <name type="scientific">Seleniivibrio woodruffii</name>
    <dbReference type="NCBI Taxonomy" id="1078050"/>
    <lineage>
        <taxon>Bacteria</taxon>
        <taxon>Pseudomonadati</taxon>
        <taxon>Deferribacterota</taxon>
        <taxon>Deferribacteres</taxon>
        <taxon>Deferribacterales</taxon>
        <taxon>Geovibrionaceae</taxon>
        <taxon>Seleniivibrio</taxon>
    </lineage>
</organism>
<keyword evidence="2" id="KW-1185">Reference proteome</keyword>
<dbReference type="EMBL" id="SMGG01000003">
    <property type="protein sequence ID" value="TCK61539.1"/>
    <property type="molecule type" value="Genomic_DNA"/>
</dbReference>
<sequence>MSNDINHDKYYARVSYERLILQAPHVPFNGLWVKDNQYFAVCPYLNEKEYNVNDKKLTEWFDNECRMASSPISIVQKAPDDSLRVEERSVTDLACLRGDPLTLDEFMRELIVNLPKKFPEFKFEVNGHKLSVIFKESLTLEETCVLEETCKMINESLDVIIKTDNFTSSLNDTNTKTYKIDNPMILKTSRELGCQCNSLIKEYYEQDEDFWAENRNSVFTKNDPQSFIDKSYAMDGSACLIDATFLPPDNMRTYLTLYRRLIIVMPLAENLSGFVKALNINEKELIELTIRGRVQFILPQSIERYNQGFILQLMEASPRSLIFTRRLAAITINEMKKKMPFMFPTMGIIERRKLLEVLVSIYDVSPNLLLQSMIKVMGLQLSFYEYVINTRGSMGLLLNNFGSILAYYYNMAYGIDRNDEFALACASLDIAIGLKATIIPACDEGYSSFDATQLCASCYTGIEVLPNNVNIKNLQLLTNGLFCIDNDAPVLEVDSCFSHRDIDRVSKIIKAVNYNEVQFHIDEINKEVTKFEKDKKRLKQWDILGLLTIAGGLVNLNNPESTIIPIFAWFSNRLLENDNIDNGILDWAKATNSFVSKEAILVSRIRKNIKNI</sequence>
<comment type="caution">
    <text evidence="1">The sequence shown here is derived from an EMBL/GenBank/DDBJ whole genome shotgun (WGS) entry which is preliminary data.</text>
</comment>